<sequence>MTRQEKDVTILLGVRNGETHLTEQLNSIARQTNADWTLIVSDDQSSDGSQNILQRFATDHPVTVLNGPGEGFVRNFMHLIKALPGDPSYVAFCDQDDVWLPDKLASGMDALRQIPSGVPALYCSRRIVWNPKIDSRRLSLAYDRPPSFANACIENIAPANTILLNRTAAQLARETAESGEKVFAHDWWLYLLITGVGGKVVYDPEPHVLYRQHTGNQIGAGEQIGRRLKNKLAVLRGSYAERMNRNIAALEDIADHLTPENRQCLALLSEARKAPLMRRLTLLRQAGVYRQGRASMLSFWGAACLGKI</sequence>
<evidence type="ECO:0000313" key="2">
    <source>
        <dbReference type="EMBL" id="MRU15516.1"/>
    </source>
</evidence>
<dbReference type="SUPFAM" id="SSF53448">
    <property type="entry name" value="Nucleotide-diphospho-sugar transferases"/>
    <property type="match status" value="1"/>
</dbReference>
<keyword evidence="3" id="KW-1185">Reference proteome</keyword>
<accession>A0A844CWJ3</accession>
<dbReference type="AlphaFoldDB" id="A0A844CWJ3"/>
<evidence type="ECO:0000259" key="1">
    <source>
        <dbReference type="Pfam" id="PF00535"/>
    </source>
</evidence>
<dbReference type="EMBL" id="SZWE01000001">
    <property type="protein sequence ID" value="MRU15516.1"/>
    <property type="molecule type" value="Genomic_DNA"/>
</dbReference>
<comment type="caution">
    <text evidence="2">The sequence shown here is derived from an EMBL/GenBank/DDBJ whole genome shotgun (WGS) entry which is preliminary data.</text>
</comment>
<reference evidence="2 3" key="1">
    <citation type="submission" date="2019-05" db="EMBL/GenBank/DDBJ databases">
        <title>Roseovarius bejariae sp. nov., a moderately halophylic bacterium isolated from a saline soil in Rambla Salada (Murcia).</title>
        <authorList>
            <person name="Castro D.J."/>
            <person name="Gomez-Altuve A."/>
            <person name="Reina J.C."/>
            <person name="Rodriguez M."/>
            <person name="Sampedro I."/>
            <person name="Llamas I."/>
            <person name="Martinez-Checa F."/>
        </authorList>
    </citation>
    <scope>NUCLEOTIDE SEQUENCE [LARGE SCALE GENOMIC DNA]</scope>
    <source>
        <strain evidence="2 3">A21</strain>
    </source>
</reference>
<dbReference type="CDD" id="cd04196">
    <property type="entry name" value="GT_2_like_d"/>
    <property type="match status" value="1"/>
</dbReference>
<organism evidence="2 3">
    <name type="scientific">Roseovarius bejariae</name>
    <dbReference type="NCBI Taxonomy" id="2576383"/>
    <lineage>
        <taxon>Bacteria</taxon>
        <taxon>Pseudomonadati</taxon>
        <taxon>Pseudomonadota</taxon>
        <taxon>Alphaproteobacteria</taxon>
        <taxon>Rhodobacterales</taxon>
        <taxon>Roseobacteraceae</taxon>
        <taxon>Roseovarius</taxon>
    </lineage>
</organism>
<protein>
    <submittedName>
        <fullName evidence="2">Glycosyltransferase family 2 protein</fullName>
    </submittedName>
</protein>
<dbReference type="Proteomes" id="UP000564704">
    <property type="component" value="Unassembled WGS sequence"/>
</dbReference>
<dbReference type="Pfam" id="PF00535">
    <property type="entry name" value="Glycos_transf_2"/>
    <property type="match status" value="1"/>
</dbReference>
<dbReference type="InterPro" id="IPR001173">
    <property type="entry name" value="Glyco_trans_2-like"/>
</dbReference>
<dbReference type="Gene3D" id="3.90.550.10">
    <property type="entry name" value="Spore Coat Polysaccharide Biosynthesis Protein SpsA, Chain A"/>
    <property type="match status" value="1"/>
</dbReference>
<name>A0A844CWJ3_9RHOB</name>
<dbReference type="InterPro" id="IPR029044">
    <property type="entry name" value="Nucleotide-diphossugar_trans"/>
</dbReference>
<dbReference type="PANTHER" id="PTHR22916">
    <property type="entry name" value="GLYCOSYLTRANSFERASE"/>
    <property type="match status" value="1"/>
</dbReference>
<dbReference type="OrthoDB" id="9802649at2"/>
<gene>
    <name evidence="2" type="ORF">FDP25_08755</name>
</gene>
<keyword evidence="2" id="KW-0808">Transferase</keyword>
<dbReference type="GO" id="GO:0016758">
    <property type="term" value="F:hexosyltransferase activity"/>
    <property type="evidence" value="ECO:0007669"/>
    <property type="project" value="UniProtKB-ARBA"/>
</dbReference>
<proteinExistence type="predicted"/>
<dbReference type="PANTHER" id="PTHR22916:SF3">
    <property type="entry name" value="UDP-GLCNAC:BETAGAL BETA-1,3-N-ACETYLGLUCOSAMINYLTRANSFERASE-LIKE PROTEIN 1"/>
    <property type="match status" value="1"/>
</dbReference>
<feature type="domain" description="Glycosyltransferase 2-like" evidence="1">
    <location>
        <begin position="13"/>
        <end position="117"/>
    </location>
</feature>
<evidence type="ECO:0000313" key="3">
    <source>
        <dbReference type="Proteomes" id="UP000564704"/>
    </source>
</evidence>